<organism evidence="1 2">
    <name type="scientific">Flavonifractor plautii ATCC 29863</name>
    <dbReference type="NCBI Taxonomy" id="411475"/>
    <lineage>
        <taxon>Bacteria</taxon>
        <taxon>Bacillati</taxon>
        <taxon>Bacillota</taxon>
        <taxon>Clostridia</taxon>
        <taxon>Eubacteriales</taxon>
        <taxon>Oscillospiraceae</taxon>
        <taxon>Flavonifractor</taxon>
    </lineage>
</organism>
<sequence length="175" mass="19895">MTHRTSKAVLTFICILLIFGGSIYILGRNHNNSVEKILADNLDREIEVFEEFTFETNEASSYIAVGFEDENGVIGYGIFENREHKFFLLSLKQCNKMAKVGSQIYTDYFFDRNAGRYTIFLINHSLVSKLVWSYGNNSGEINVNELPSIYVLEGPEPGVATLQYKFVDEAGEEVH</sequence>
<dbReference type="PATRIC" id="fig|411475.3.peg.1013"/>
<dbReference type="GeneID" id="63971446"/>
<evidence type="ECO:0000313" key="1">
    <source>
        <dbReference type="EMBL" id="EHM53214.1"/>
    </source>
</evidence>
<accession>G9YNT9</accession>
<dbReference type="AlphaFoldDB" id="G9YNT9"/>
<proteinExistence type="predicted"/>
<reference evidence="1 2" key="1">
    <citation type="submission" date="2011-08" db="EMBL/GenBank/DDBJ databases">
        <authorList>
            <person name="Weinstock G."/>
            <person name="Sodergren E."/>
            <person name="Clifton S."/>
            <person name="Fulton L."/>
            <person name="Fulton B."/>
            <person name="Courtney L."/>
            <person name="Fronick C."/>
            <person name="Harrison M."/>
            <person name="Strong C."/>
            <person name="Farmer C."/>
            <person name="Delahaunty K."/>
            <person name="Markovic C."/>
            <person name="Hall O."/>
            <person name="Minx P."/>
            <person name="Tomlinson C."/>
            <person name="Mitreva M."/>
            <person name="Hou S."/>
            <person name="Chen J."/>
            <person name="Wollam A."/>
            <person name="Pepin K.H."/>
            <person name="Johnson M."/>
            <person name="Bhonagiri V."/>
            <person name="Zhang X."/>
            <person name="Suruliraj S."/>
            <person name="Warren W."/>
            <person name="Chinwalla A."/>
            <person name="Mardis E.R."/>
            <person name="Wilson R.K."/>
        </authorList>
    </citation>
    <scope>NUCLEOTIDE SEQUENCE [LARGE SCALE GENOMIC DNA]</scope>
    <source>
        <strain evidence="1 2">ATCC 29863</strain>
    </source>
</reference>
<comment type="caution">
    <text evidence="1">The sequence shown here is derived from an EMBL/GenBank/DDBJ whole genome shotgun (WGS) entry which is preliminary data.</text>
</comment>
<name>G9YNT9_FLAPL</name>
<dbReference type="RefSeq" id="WP_007489530.1">
    <property type="nucleotide sequence ID" value="NZ_JH417689.1"/>
</dbReference>
<evidence type="ECO:0000313" key="2">
    <source>
        <dbReference type="Proteomes" id="UP000004459"/>
    </source>
</evidence>
<protein>
    <submittedName>
        <fullName evidence="1">Uncharacterized protein</fullName>
    </submittedName>
</protein>
<dbReference type="HOGENOM" id="CLU_1530359_0_0_9"/>
<dbReference type="Proteomes" id="UP000004459">
    <property type="component" value="Unassembled WGS sequence"/>
</dbReference>
<gene>
    <name evidence="1" type="ORF">HMPREF0372_01167</name>
</gene>
<dbReference type="EMBL" id="AGCK01000077">
    <property type="protein sequence ID" value="EHM53214.1"/>
    <property type="molecule type" value="Genomic_DNA"/>
</dbReference>